<feature type="domain" description="DUF2357" evidence="1">
    <location>
        <begin position="62"/>
        <end position="175"/>
    </location>
</feature>
<evidence type="ECO:0000313" key="2">
    <source>
        <dbReference type="EMBL" id="MFB9443461.1"/>
    </source>
</evidence>
<dbReference type="RefSeq" id="WP_223095466.1">
    <property type="nucleotide sequence ID" value="NZ_CP061913.1"/>
</dbReference>
<dbReference type="Pfam" id="PF09823">
    <property type="entry name" value="DUF2357"/>
    <property type="match status" value="1"/>
</dbReference>
<protein>
    <submittedName>
        <fullName evidence="2">DUF2357 domain-containing protein</fullName>
    </submittedName>
</protein>
<name>A0ABV5M3S5_9ACTN</name>
<evidence type="ECO:0000313" key="3">
    <source>
        <dbReference type="Proteomes" id="UP001589608"/>
    </source>
</evidence>
<dbReference type="EMBL" id="JBHMCA010000021">
    <property type="protein sequence ID" value="MFB9443461.1"/>
    <property type="molecule type" value="Genomic_DNA"/>
</dbReference>
<dbReference type="Proteomes" id="UP001589608">
    <property type="component" value="Unassembled WGS sequence"/>
</dbReference>
<keyword evidence="3" id="KW-1185">Reference proteome</keyword>
<gene>
    <name evidence="2" type="ORF">ACFFTR_10230</name>
</gene>
<comment type="caution">
    <text evidence="2">The sequence shown here is derived from an EMBL/GenBank/DDBJ whole genome shotgun (WGS) entry which is preliminary data.</text>
</comment>
<organism evidence="2 3">
    <name type="scientific">Dactylosporangium vinaceum</name>
    <dbReference type="NCBI Taxonomy" id="53362"/>
    <lineage>
        <taxon>Bacteria</taxon>
        <taxon>Bacillati</taxon>
        <taxon>Actinomycetota</taxon>
        <taxon>Actinomycetes</taxon>
        <taxon>Micromonosporales</taxon>
        <taxon>Micromonosporaceae</taxon>
        <taxon>Dactylosporangium</taxon>
    </lineage>
</organism>
<sequence length="612" mass="66905">MGDRPADPDPLVVGTVVDVARALRTAATIDTWLGATMFVPDASRHAELSSLENAVLNGLDVLTDVCLRPHDRLDRVDELVRVDLARRVPPAGLIRLAGHTEDWAGVEHGRIQPQRVLSQRFAEHVDFYENRVAAQLVDRLNEHLTRRIRELSTLADGLSDFDEYNQALTQAQSWRRLERVARLVAQAIVDTTPSRLVLADTLTVLRRARARLSALHGSPVLRRANRRVLVPIRLRHTNLFVNDGRYRKIGALWEQWAVAESAAVADARSAQEAFPAAYAHYVAALSLRALAVLGYKPVAAEDALPAPGSAVVLRSPAGEITWSPAEDGTLSMTANGRRLARVEPIVDDLGNAKAEQTRSAVLARSDSRTILVYPGLRAGRSVAAHPSGFGSAACLVPVTPLEIEGEERLARALRWVLQGRRFLEEYPPTADLSASVPAGEADWWQLDGPTRIAVTRRPTAEEADALVYATVGRDRDPRRSAVAVRSHAAAAIEAATRSFSLFETCPVCHATESELLARDRNTFQCRCAACSTGWGVRLCGSCRRTYPVLWLRNVRPDGYDGDRLDVTAGADLLAVPCADDDLEPGTRFRCPWCQVCAGQPNCGCPTAVPEQE</sequence>
<dbReference type="InterPro" id="IPR018633">
    <property type="entry name" value="DUF2357"/>
</dbReference>
<accession>A0ABV5M3S5</accession>
<reference evidence="2 3" key="1">
    <citation type="submission" date="2024-09" db="EMBL/GenBank/DDBJ databases">
        <authorList>
            <person name="Sun Q."/>
            <person name="Mori K."/>
        </authorList>
    </citation>
    <scope>NUCLEOTIDE SEQUENCE [LARGE SCALE GENOMIC DNA]</scope>
    <source>
        <strain evidence="2 3">JCM 3307</strain>
    </source>
</reference>
<evidence type="ECO:0000259" key="1">
    <source>
        <dbReference type="Pfam" id="PF09823"/>
    </source>
</evidence>
<proteinExistence type="predicted"/>